<dbReference type="InterPro" id="IPR018490">
    <property type="entry name" value="cNMP-bd_dom_sf"/>
</dbReference>
<evidence type="ECO:0000313" key="7">
    <source>
        <dbReference type="Proteomes" id="UP000095463"/>
    </source>
</evidence>
<dbReference type="SUPFAM" id="SSF51206">
    <property type="entry name" value="cAMP-binding domain-like"/>
    <property type="match status" value="1"/>
</dbReference>
<comment type="caution">
    <text evidence="6">The sequence shown here is derived from an EMBL/GenBank/DDBJ whole genome shotgun (WGS) entry which is preliminary data.</text>
</comment>
<dbReference type="CDD" id="cd00038">
    <property type="entry name" value="CAP_ED"/>
    <property type="match status" value="1"/>
</dbReference>
<proteinExistence type="predicted"/>
<dbReference type="GO" id="GO:0003677">
    <property type="term" value="F:DNA binding"/>
    <property type="evidence" value="ECO:0007669"/>
    <property type="project" value="UniProtKB-KW"/>
</dbReference>
<dbReference type="Gene3D" id="1.10.10.10">
    <property type="entry name" value="Winged helix-like DNA-binding domain superfamily/Winged helix DNA-binding domain"/>
    <property type="match status" value="1"/>
</dbReference>
<name>A0A1E5XHK8_9HYPH</name>
<evidence type="ECO:0000256" key="2">
    <source>
        <dbReference type="ARBA" id="ARBA00023125"/>
    </source>
</evidence>
<reference evidence="6 7" key="1">
    <citation type="journal article" date="2015" name="Genome Announc.">
        <title>Genome Assemblies of Three Soil-Associated Devosia species: D. insulae, D. limi, and D. soli.</title>
        <authorList>
            <person name="Hassan Y.I."/>
            <person name="Lepp D."/>
            <person name="Zhou T."/>
        </authorList>
    </citation>
    <scope>NUCLEOTIDE SEQUENCE [LARGE SCALE GENOMIC DNA]</scope>
    <source>
        <strain evidence="6 7">DS-56</strain>
    </source>
</reference>
<organism evidence="6 7">
    <name type="scientific">Devosia insulae DS-56</name>
    <dbReference type="NCBI Taxonomy" id="1116389"/>
    <lineage>
        <taxon>Bacteria</taxon>
        <taxon>Pseudomonadati</taxon>
        <taxon>Pseudomonadota</taxon>
        <taxon>Alphaproteobacteria</taxon>
        <taxon>Hyphomicrobiales</taxon>
        <taxon>Devosiaceae</taxon>
        <taxon>Devosia</taxon>
    </lineage>
</organism>
<evidence type="ECO:0000259" key="5">
    <source>
        <dbReference type="Pfam" id="PF13545"/>
    </source>
</evidence>
<dbReference type="InterPro" id="IPR012318">
    <property type="entry name" value="HTH_CRP"/>
</dbReference>
<keyword evidence="2" id="KW-0238">DNA-binding</keyword>
<gene>
    <name evidence="6" type="ORF">VW23_006460</name>
</gene>
<feature type="domain" description="HTH crp-type" evidence="5">
    <location>
        <begin position="144"/>
        <end position="217"/>
    </location>
</feature>
<dbReference type="EMBL" id="LAJE02000401">
    <property type="protein sequence ID" value="OEO28079.1"/>
    <property type="molecule type" value="Genomic_DNA"/>
</dbReference>
<evidence type="ECO:0000259" key="4">
    <source>
        <dbReference type="Pfam" id="PF00027"/>
    </source>
</evidence>
<dbReference type="InterPro" id="IPR014710">
    <property type="entry name" value="RmlC-like_jellyroll"/>
</dbReference>
<keyword evidence="1" id="KW-0805">Transcription regulation</keyword>
<evidence type="ECO:0000256" key="1">
    <source>
        <dbReference type="ARBA" id="ARBA00023015"/>
    </source>
</evidence>
<protein>
    <submittedName>
        <fullName evidence="6">Crp/Fnr family transcriptional regulator</fullName>
    </submittedName>
</protein>
<keyword evidence="7" id="KW-1185">Reference proteome</keyword>
<keyword evidence="3" id="KW-0804">Transcription</keyword>
<dbReference type="Pfam" id="PF00027">
    <property type="entry name" value="cNMP_binding"/>
    <property type="match status" value="1"/>
</dbReference>
<evidence type="ECO:0000256" key="3">
    <source>
        <dbReference type="ARBA" id="ARBA00023163"/>
    </source>
</evidence>
<dbReference type="Pfam" id="PF13545">
    <property type="entry name" value="HTH_Crp_2"/>
    <property type="match status" value="1"/>
</dbReference>
<dbReference type="InterPro" id="IPR036388">
    <property type="entry name" value="WH-like_DNA-bd_sf"/>
</dbReference>
<dbReference type="AlphaFoldDB" id="A0A1E5XHK8"/>
<sequence>MVSVRDDLSDAEHNAILAAAGASRRFAAGKDIVTQGDRPGFSTLVVKGMTARYSTVEDGGRQITGLHIAGDFVDLHSFPLQLMDHSVTAITPCEVVTFPHQQLMHITENYPHLTRVLWLLTLLDGAIHRQWMVTKGRLTADEQMAHLFCEQFVRAQMAGLANAQSYPFPLTQAQFGDALGLSIVHTNRTLQRLRRTGALEWEDGVVEIFDWPQLRELGQFDPTYLHLEKLRR</sequence>
<dbReference type="GO" id="GO:0006355">
    <property type="term" value="P:regulation of DNA-templated transcription"/>
    <property type="evidence" value="ECO:0007669"/>
    <property type="project" value="InterPro"/>
</dbReference>
<dbReference type="InterPro" id="IPR036390">
    <property type="entry name" value="WH_DNA-bd_sf"/>
</dbReference>
<dbReference type="Proteomes" id="UP000095463">
    <property type="component" value="Unassembled WGS sequence"/>
</dbReference>
<accession>A0A1E5XHK8</accession>
<dbReference type="InterPro" id="IPR000595">
    <property type="entry name" value="cNMP-bd_dom"/>
</dbReference>
<feature type="domain" description="Cyclic nucleotide-binding" evidence="4">
    <location>
        <begin position="24"/>
        <end position="109"/>
    </location>
</feature>
<dbReference type="Gene3D" id="2.60.120.10">
    <property type="entry name" value="Jelly Rolls"/>
    <property type="match status" value="1"/>
</dbReference>
<dbReference type="SUPFAM" id="SSF46785">
    <property type="entry name" value="Winged helix' DNA-binding domain"/>
    <property type="match status" value="1"/>
</dbReference>
<evidence type="ECO:0000313" key="6">
    <source>
        <dbReference type="EMBL" id="OEO28079.1"/>
    </source>
</evidence>